<evidence type="ECO:0000313" key="1">
    <source>
        <dbReference type="EMBL" id="HIX81813.1"/>
    </source>
</evidence>
<protein>
    <submittedName>
        <fullName evidence="1">DUF3850 domain-containing protein</fullName>
    </submittedName>
</protein>
<reference evidence="1" key="2">
    <citation type="submission" date="2021-04" db="EMBL/GenBank/DDBJ databases">
        <authorList>
            <person name="Gilroy R."/>
        </authorList>
    </citation>
    <scope>NUCLEOTIDE SEQUENCE</scope>
    <source>
        <strain evidence="1">ChiGjej1B1-14440</strain>
    </source>
</reference>
<dbReference type="Proteomes" id="UP000886724">
    <property type="component" value="Unassembled WGS sequence"/>
</dbReference>
<name>A0A9D1XLM8_9FIRM</name>
<organism evidence="1 2">
    <name type="scientific">Candidatus Erysipelatoclostridium merdavium</name>
    <dbReference type="NCBI Taxonomy" id="2838566"/>
    <lineage>
        <taxon>Bacteria</taxon>
        <taxon>Bacillati</taxon>
        <taxon>Bacillota</taxon>
        <taxon>Erysipelotrichia</taxon>
        <taxon>Erysipelotrichales</taxon>
        <taxon>Erysipelotrichales incertae sedis</taxon>
    </lineage>
</organism>
<sequence>MCNLQVKKQYFDKICNGSIKHLIVCKEEGIQVGDCISLWTHDHHRCIVKVEYIDCEGSQLAEDYCIVKVEKV</sequence>
<dbReference type="EMBL" id="DXET01000161">
    <property type="protein sequence ID" value="HIX81813.1"/>
    <property type="molecule type" value="Genomic_DNA"/>
</dbReference>
<evidence type="ECO:0000313" key="2">
    <source>
        <dbReference type="Proteomes" id="UP000886724"/>
    </source>
</evidence>
<accession>A0A9D1XLM8</accession>
<gene>
    <name evidence="1" type="ORF">H9980_07585</name>
</gene>
<comment type="caution">
    <text evidence="1">The sequence shown here is derived from an EMBL/GenBank/DDBJ whole genome shotgun (WGS) entry which is preliminary data.</text>
</comment>
<proteinExistence type="predicted"/>
<dbReference type="AlphaFoldDB" id="A0A9D1XLM8"/>
<reference evidence="1" key="1">
    <citation type="journal article" date="2021" name="PeerJ">
        <title>Extensive microbial diversity within the chicken gut microbiome revealed by metagenomics and culture.</title>
        <authorList>
            <person name="Gilroy R."/>
            <person name="Ravi A."/>
            <person name="Getino M."/>
            <person name="Pursley I."/>
            <person name="Horton D.L."/>
            <person name="Alikhan N.F."/>
            <person name="Baker D."/>
            <person name="Gharbi K."/>
            <person name="Hall N."/>
            <person name="Watson M."/>
            <person name="Adriaenssens E.M."/>
            <person name="Foster-Nyarko E."/>
            <person name="Jarju S."/>
            <person name="Secka A."/>
            <person name="Antonio M."/>
            <person name="Oren A."/>
            <person name="Chaudhuri R.R."/>
            <person name="La Ragione R."/>
            <person name="Hildebrand F."/>
            <person name="Pallen M.J."/>
        </authorList>
    </citation>
    <scope>NUCLEOTIDE SEQUENCE</scope>
    <source>
        <strain evidence="1">ChiGjej1B1-14440</strain>
    </source>
</reference>
<dbReference type="Gene3D" id="2.30.130.30">
    <property type="entry name" value="Hypothetical protein"/>
    <property type="match status" value="1"/>
</dbReference>